<name>A0A0F9SIT1_9ZZZZ</name>
<gene>
    <name evidence="1" type="ORF">LCGC14_0769690</name>
</gene>
<reference evidence="1" key="1">
    <citation type="journal article" date="2015" name="Nature">
        <title>Complex archaea that bridge the gap between prokaryotes and eukaryotes.</title>
        <authorList>
            <person name="Spang A."/>
            <person name="Saw J.H."/>
            <person name="Jorgensen S.L."/>
            <person name="Zaremba-Niedzwiedzka K."/>
            <person name="Martijn J."/>
            <person name="Lind A.E."/>
            <person name="van Eijk R."/>
            <person name="Schleper C."/>
            <person name="Guy L."/>
            <person name="Ettema T.J."/>
        </authorList>
    </citation>
    <scope>NUCLEOTIDE SEQUENCE</scope>
</reference>
<dbReference type="AlphaFoldDB" id="A0A0F9SIT1"/>
<sequence>MIIFNEKYVVNEFFYLAFEYDEIHVYIGGTLAPYISGDLNLSVTLAITEYGKFATRRDSLNL</sequence>
<protein>
    <submittedName>
        <fullName evidence="1">Uncharacterized protein</fullName>
    </submittedName>
</protein>
<organism evidence="1">
    <name type="scientific">marine sediment metagenome</name>
    <dbReference type="NCBI Taxonomy" id="412755"/>
    <lineage>
        <taxon>unclassified sequences</taxon>
        <taxon>metagenomes</taxon>
        <taxon>ecological metagenomes</taxon>
    </lineage>
</organism>
<dbReference type="EMBL" id="LAZR01001940">
    <property type="protein sequence ID" value="KKN36816.1"/>
    <property type="molecule type" value="Genomic_DNA"/>
</dbReference>
<evidence type="ECO:0000313" key="1">
    <source>
        <dbReference type="EMBL" id="KKN36816.1"/>
    </source>
</evidence>
<accession>A0A0F9SIT1</accession>
<comment type="caution">
    <text evidence="1">The sequence shown here is derived from an EMBL/GenBank/DDBJ whole genome shotgun (WGS) entry which is preliminary data.</text>
</comment>
<proteinExistence type="predicted"/>